<evidence type="ECO:0000313" key="2">
    <source>
        <dbReference type="Proteomes" id="UP001055811"/>
    </source>
</evidence>
<reference evidence="1 2" key="2">
    <citation type="journal article" date="2022" name="Mol. Ecol. Resour.">
        <title>The genomes of chicory, endive, great burdock and yacon provide insights into Asteraceae paleo-polyploidization history and plant inulin production.</title>
        <authorList>
            <person name="Fan W."/>
            <person name="Wang S."/>
            <person name="Wang H."/>
            <person name="Wang A."/>
            <person name="Jiang F."/>
            <person name="Liu H."/>
            <person name="Zhao H."/>
            <person name="Xu D."/>
            <person name="Zhang Y."/>
        </authorList>
    </citation>
    <scope>NUCLEOTIDE SEQUENCE [LARGE SCALE GENOMIC DNA]</scope>
    <source>
        <strain evidence="2">cv. Punajuju</strain>
        <tissue evidence="1">Leaves</tissue>
    </source>
</reference>
<gene>
    <name evidence="1" type="ORF">L2E82_29795</name>
</gene>
<dbReference type="Proteomes" id="UP001055811">
    <property type="component" value="Linkage Group LG05"/>
</dbReference>
<evidence type="ECO:0000313" key="1">
    <source>
        <dbReference type="EMBL" id="KAI3739391.1"/>
    </source>
</evidence>
<protein>
    <submittedName>
        <fullName evidence="1">Uncharacterized protein</fullName>
    </submittedName>
</protein>
<reference evidence="2" key="1">
    <citation type="journal article" date="2022" name="Mol. Ecol. Resour.">
        <title>The genomes of chicory, endive, great burdock and yacon provide insights into Asteraceae palaeo-polyploidization history and plant inulin production.</title>
        <authorList>
            <person name="Fan W."/>
            <person name="Wang S."/>
            <person name="Wang H."/>
            <person name="Wang A."/>
            <person name="Jiang F."/>
            <person name="Liu H."/>
            <person name="Zhao H."/>
            <person name="Xu D."/>
            <person name="Zhang Y."/>
        </authorList>
    </citation>
    <scope>NUCLEOTIDE SEQUENCE [LARGE SCALE GENOMIC DNA]</scope>
    <source>
        <strain evidence="2">cv. Punajuju</strain>
    </source>
</reference>
<dbReference type="EMBL" id="CM042013">
    <property type="protein sequence ID" value="KAI3739391.1"/>
    <property type="molecule type" value="Genomic_DNA"/>
</dbReference>
<proteinExistence type="predicted"/>
<accession>A0ACB9CYZ0</accession>
<keyword evidence="2" id="KW-1185">Reference proteome</keyword>
<comment type="caution">
    <text evidence="1">The sequence shown here is derived from an EMBL/GenBank/DDBJ whole genome shotgun (WGS) entry which is preliminary data.</text>
</comment>
<organism evidence="1 2">
    <name type="scientific">Cichorium intybus</name>
    <name type="common">Chicory</name>
    <dbReference type="NCBI Taxonomy" id="13427"/>
    <lineage>
        <taxon>Eukaryota</taxon>
        <taxon>Viridiplantae</taxon>
        <taxon>Streptophyta</taxon>
        <taxon>Embryophyta</taxon>
        <taxon>Tracheophyta</taxon>
        <taxon>Spermatophyta</taxon>
        <taxon>Magnoliopsida</taxon>
        <taxon>eudicotyledons</taxon>
        <taxon>Gunneridae</taxon>
        <taxon>Pentapetalae</taxon>
        <taxon>asterids</taxon>
        <taxon>campanulids</taxon>
        <taxon>Asterales</taxon>
        <taxon>Asteraceae</taxon>
        <taxon>Cichorioideae</taxon>
        <taxon>Cichorieae</taxon>
        <taxon>Cichoriinae</taxon>
        <taxon>Cichorium</taxon>
    </lineage>
</organism>
<name>A0ACB9CYZ0_CICIN</name>
<sequence length="185" mass="19097">MITRIAHESQTKVSEYKAKGLVTGKLWRSEPERVVGEPVGVDEIEGGKSVGEDGAREVGGAGGEANEASVGDEVGSAETGEGGEAVGAAVGETVGAAVGDADPAINAINNTITNLEAIVVVEASVISERDSESVIPQGDLDKGSICLLKLVWLLNCLFFSLLTMSYKTSITLMNLNVDISTSTES</sequence>